<organism evidence="1 2">
    <name type="scientific">Microbacterium maritypicum MF109</name>
    <dbReference type="NCBI Taxonomy" id="1333857"/>
    <lineage>
        <taxon>Bacteria</taxon>
        <taxon>Bacillati</taxon>
        <taxon>Actinomycetota</taxon>
        <taxon>Actinomycetes</taxon>
        <taxon>Micrococcales</taxon>
        <taxon>Microbacteriaceae</taxon>
        <taxon>Microbacterium</taxon>
    </lineage>
</organism>
<name>T5KJB3_MICMQ</name>
<comment type="caution">
    <text evidence="1">The sequence shown here is derived from an EMBL/GenBank/DDBJ whole genome shotgun (WGS) entry which is preliminary data.</text>
</comment>
<protein>
    <submittedName>
        <fullName evidence="1">Uncharacterized protein</fullName>
    </submittedName>
</protein>
<dbReference type="PATRIC" id="fig|1333857.3.peg.2989"/>
<dbReference type="AlphaFoldDB" id="T5KJB3"/>
<evidence type="ECO:0000313" key="2">
    <source>
        <dbReference type="Proteomes" id="UP000016033"/>
    </source>
</evidence>
<dbReference type="RefSeq" id="WP_021200919.1">
    <property type="nucleotide sequence ID" value="NZ_ATAO01000206.1"/>
</dbReference>
<reference evidence="1 2" key="1">
    <citation type="journal article" date="2013" name="Genome Announc.">
        <title>Whole-genome sequences of five oyster-associated bacteria show potential for crude oil hydrocarbon degradation.</title>
        <authorList>
            <person name="Chauhan A."/>
            <person name="Green S."/>
            <person name="Pathak A."/>
            <person name="Thomas J."/>
            <person name="Venkatramanan R."/>
        </authorList>
    </citation>
    <scope>NUCLEOTIDE SEQUENCE [LARGE SCALE GENOMIC DNA]</scope>
    <source>
        <strain evidence="1 2">MF109</strain>
    </source>
</reference>
<accession>T5KJB3</accession>
<proteinExistence type="predicted"/>
<sequence>MTTLLDTSEQGPRPTSEQRLEALVTDLEAVCARWGSTSTLAQMVVTEVREAIADNAPAQSHHHRGH</sequence>
<evidence type="ECO:0000313" key="1">
    <source>
        <dbReference type="EMBL" id="EQM74828.1"/>
    </source>
</evidence>
<gene>
    <name evidence="1" type="ORF">L687_05050</name>
</gene>
<dbReference type="EMBL" id="ATAO01000206">
    <property type="protein sequence ID" value="EQM74828.1"/>
    <property type="molecule type" value="Genomic_DNA"/>
</dbReference>
<dbReference type="Proteomes" id="UP000016033">
    <property type="component" value="Unassembled WGS sequence"/>
</dbReference>